<dbReference type="InterPro" id="IPR021445">
    <property type="entry name" value="DUF3095"/>
</dbReference>
<proteinExistence type="predicted"/>
<evidence type="ECO:0008006" key="3">
    <source>
        <dbReference type="Google" id="ProtNLM"/>
    </source>
</evidence>
<comment type="caution">
    <text evidence="1">The sequence shown here is derived from an EMBL/GenBank/DDBJ whole genome shotgun (WGS) entry which is preliminary data.</text>
</comment>
<evidence type="ECO:0000313" key="1">
    <source>
        <dbReference type="EMBL" id="GGE25344.1"/>
    </source>
</evidence>
<reference evidence="1" key="2">
    <citation type="submission" date="2020-09" db="EMBL/GenBank/DDBJ databases">
        <authorList>
            <person name="Sun Q."/>
            <person name="Zhou Y."/>
        </authorList>
    </citation>
    <scope>NUCLEOTIDE SEQUENCE</scope>
    <source>
        <strain evidence="1">CGMCC 1.15367</strain>
    </source>
</reference>
<dbReference type="RefSeq" id="WP_188913629.1">
    <property type="nucleotide sequence ID" value="NZ_BMIQ01000018.1"/>
</dbReference>
<dbReference type="EMBL" id="BMIQ01000018">
    <property type="protein sequence ID" value="GGE25344.1"/>
    <property type="molecule type" value="Genomic_DNA"/>
</dbReference>
<reference evidence="1" key="1">
    <citation type="journal article" date="2014" name="Int. J. Syst. Evol. Microbiol.">
        <title>Complete genome sequence of Corynebacterium casei LMG S-19264T (=DSM 44701T), isolated from a smear-ripened cheese.</title>
        <authorList>
            <consortium name="US DOE Joint Genome Institute (JGI-PGF)"/>
            <person name="Walter F."/>
            <person name="Albersmeier A."/>
            <person name="Kalinowski J."/>
            <person name="Ruckert C."/>
        </authorList>
    </citation>
    <scope>NUCLEOTIDE SEQUENCE</scope>
    <source>
        <strain evidence="1">CGMCC 1.15367</strain>
    </source>
</reference>
<organism evidence="1 2">
    <name type="scientific">Aureimonas endophytica</name>
    <dbReference type="NCBI Taxonomy" id="2027858"/>
    <lineage>
        <taxon>Bacteria</taxon>
        <taxon>Pseudomonadati</taxon>
        <taxon>Pseudomonadota</taxon>
        <taxon>Alphaproteobacteria</taxon>
        <taxon>Hyphomicrobiales</taxon>
        <taxon>Aurantimonadaceae</taxon>
        <taxon>Aureimonas</taxon>
    </lineage>
</organism>
<dbReference type="Pfam" id="PF11294">
    <property type="entry name" value="DUF3095"/>
    <property type="match status" value="1"/>
</dbReference>
<sequence length="383" mass="40801">MSDDFYADLSPVERFLDLAEIERYHPVPEDSMLFVGDVVSSTPAIEAGHYKEVNVAAAAIIAAVGNALPGRSIAFSFAGDGASFVLPARLETVGRQALGATVRWAKEALGLDLRAAAVPVAAIRAAGLDLKLARFAVTADLSYAMFAGGGLAWAEARMKEGRFPVAPPDAAVGPDLSGLSCSFASIPARHGVILSLIVVPATRERLPEFAALVAEILALAQERDGDVRPLREGGLRLGWALRTLLIEAKTAAAKPKGRGVSAFLATGWTSLLKNFTLRTGRRIGGFDPERYLGEIVRNTDFRKFDDGLRMTLDCSPATADAIEARLGKARRDGLAAFGTHRQDEAMLTCFVPSPLSRDHVHFIDGASGGYAYAARALKEQLRG</sequence>
<accession>A0A917A4Y3</accession>
<dbReference type="Proteomes" id="UP000644699">
    <property type="component" value="Unassembled WGS sequence"/>
</dbReference>
<name>A0A917A4Y3_9HYPH</name>
<keyword evidence="2" id="KW-1185">Reference proteome</keyword>
<dbReference type="AlphaFoldDB" id="A0A917A4Y3"/>
<evidence type="ECO:0000313" key="2">
    <source>
        <dbReference type="Proteomes" id="UP000644699"/>
    </source>
</evidence>
<gene>
    <name evidence="1" type="ORF">GCM10011390_51000</name>
</gene>
<protein>
    <recommendedName>
        <fullName evidence="3">DUF3095 family protein</fullName>
    </recommendedName>
</protein>